<name>A0A521FN19_9RHOB</name>
<dbReference type="EMBL" id="FXTK01000028">
    <property type="protein sequence ID" value="SMO97588.1"/>
    <property type="molecule type" value="Genomic_DNA"/>
</dbReference>
<reference evidence="1 2" key="1">
    <citation type="submission" date="2017-05" db="EMBL/GenBank/DDBJ databases">
        <authorList>
            <person name="Varghese N."/>
            <person name="Submissions S."/>
        </authorList>
    </citation>
    <scope>NUCLEOTIDE SEQUENCE [LARGE SCALE GENOMIC DNA]</scope>
    <source>
        <strain evidence="1 2">DSM 100094</strain>
    </source>
</reference>
<organism evidence="1 2">
    <name type="scientific">Paracoccus laeviglucosivorans</name>
    <dbReference type="NCBI Taxonomy" id="1197861"/>
    <lineage>
        <taxon>Bacteria</taxon>
        <taxon>Pseudomonadati</taxon>
        <taxon>Pseudomonadota</taxon>
        <taxon>Alphaproteobacteria</taxon>
        <taxon>Rhodobacterales</taxon>
        <taxon>Paracoccaceae</taxon>
        <taxon>Paracoccus</taxon>
    </lineage>
</organism>
<sequence length="333" mass="37364">MMIQLEIFPDGAEFDHGEFGVEASRELDALLDARNEAQISPAKYLSALRDIVSRHPLYIDGHAHLGAALSDQGRPKLALAACLAGYEIGRAVIPEEYAGPIEWVFLNNRPFLRAAQGSALCYAALGKFAEAVAIMAQMLRWNPDDHQGVRFAIGSYYLRCKQPGLAREIFTAHASAYPPYHYELALLEFSEGNVTAAASSLQRGFASNLYIAEILSGNPDPAPLPLWHGRNFAATMLAREYTRMAAPLWQRTPEALAFLRWLFNQPTVLRHRAEIISLREQLAWEDEVGQRKILLDQLGAVTDEINDGLSKAMVRRRVHPRHGAIWPWQLRLW</sequence>
<gene>
    <name evidence="1" type="ORF">SAMN06265221_12827</name>
</gene>
<dbReference type="InterPro" id="IPR011990">
    <property type="entry name" value="TPR-like_helical_dom_sf"/>
</dbReference>
<dbReference type="SUPFAM" id="SSF48452">
    <property type="entry name" value="TPR-like"/>
    <property type="match status" value="1"/>
</dbReference>
<evidence type="ECO:0000313" key="2">
    <source>
        <dbReference type="Proteomes" id="UP000319014"/>
    </source>
</evidence>
<protein>
    <recommendedName>
        <fullName evidence="3">Tetratricopeptide repeat-containing protein</fullName>
    </recommendedName>
</protein>
<keyword evidence="2" id="KW-1185">Reference proteome</keyword>
<dbReference type="AlphaFoldDB" id="A0A521FN19"/>
<dbReference type="Proteomes" id="UP000319014">
    <property type="component" value="Unassembled WGS sequence"/>
</dbReference>
<evidence type="ECO:0008006" key="3">
    <source>
        <dbReference type="Google" id="ProtNLM"/>
    </source>
</evidence>
<accession>A0A521FN19</accession>
<dbReference type="Gene3D" id="1.25.40.10">
    <property type="entry name" value="Tetratricopeptide repeat domain"/>
    <property type="match status" value="1"/>
</dbReference>
<proteinExistence type="predicted"/>
<evidence type="ECO:0000313" key="1">
    <source>
        <dbReference type="EMBL" id="SMO97588.1"/>
    </source>
</evidence>